<reference evidence="1" key="1">
    <citation type="submission" date="2023-04" db="EMBL/GenBank/DDBJ databases">
        <title>Sphingomonas sp. MAHUQ-71 isolated from rice field.</title>
        <authorList>
            <person name="Huq M.A."/>
        </authorList>
    </citation>
    <scope>NUCLEOTIDE SEQUENCE</scope>
    <source>
        <strain evidence="1">MAHUQ-71</strain>
    </source>
</reference>
<organism evidence="1 2">
    <name type="scientific">Sphingomonas oryzagri</name>
    <dbReference type="NCBI Taxonomy" id="3042314"/>
    <lineage>
        <taxon>Bacteria</taxon>
        <taxon>Pseudomonadati</taxon>
        <taxon>Pseudomonadota</taxon>
        <taxon>Alphaproteobacteria</taxon>
        <taxon>Sphingomonadales</taxon>
        <taxon>Sphingomonadaceae</taxon>
        <taxon>Sphingomonas</taxon>
    </lineage>
</organism>
<keyword evidence="2" id="KW-1185">Reference proteome</keyword>
<evidence type="ECO:0000313" key="2">
    <source>
        <dbReference type="Proteomes" id="UP001160625"/>
    </source>
</evidence>
<comment type="caution">
    <text evidence="1">The sequence shown here is derived from an EMBL/GenBank/DDBJ whole genome shotgun (WGS) entry which is preliminary data.</text>
</comment>
<sequence length="106" mass="11508">MNAPAFGFAKPARPIDFSRFVTGAQRTLRDEGYAGAANDIRMISAALQAGGDALADRDNGDNDRWVAERIATAIEAAGYLILSRDKAVIGLVQLYARQFHRENCHG</sequence>
<dbReference type="RefSeq" id="WP_281046513.1">
    <property type="nucleotide sequence ID" value="NZ_JARYGZ010000007.1"/>
</dbReference>
<accession>A0ABT6N7T3</accession>
<dbReference type="Proteomes" id="UP001160625">
    <property type="component" value="Unassembled WGS sequence"/>
</dbReference>
<protein>
    <submittedName>
        <fullName evidence="1">Uncharacterized protein</fullName>
    </submittedName>
</protein>
<gene>
    <name evidence="1" type="ORF">QGN17_20735</name>
</gene>
<name>A0ABT6N7T3_9SPHN</name>
<proteinExistence type="predicted"/>
<dbReference type="EMBL" id="JARYGZ010000007">
    <property type="protein sequence ID" value="MDH7641174.1"/>
    <property type="molecule type" value="Genomic_DNA"/>
</dbReference>
<evidence type="ECO:0000313" key="1">
    <source>
        <dbReference type="EMBL" id="MDH7641174.1"/>
    </source>
</evidence>